<dbReference type="Pfam" id="PF00583">
    <property type="entry name" value="Acetyltransf_1"/>
    <property type="match status" value="1"/>
</dbReference>
<comment type="caution">
    <text evidence="2">The sequence shown here is derived from an EMBL/GenBank/DDBJ whole genome shotgun (WGS) entry which is preliminary data.</text>
</comment>
<dbReference type="Gene3D" id="3.40.630.30">
    <property type="match status" value="1"/>
</dbReference>
<dbReference type="SUPFAM" id="SSF55729">
    <property type="entry name" value="Acyl-CoA N-acyltransferases (Nat)"/>
    <property type="match status" value="1"/>
</dbReference>
<dbReference type="GO" id="GO:0016747">
    <property type="term" value="F:acyltransferase activity, transferring groups other than amino-acyl groups"/>
    <property type="evidence" value="ECO:0007669"/>
    <property type="project" value="InterPro"/>
</dbReference>
<dbReference type="PANTHER" id="PTHR43415">
    <property type="entry name" value="SPERMIDINE N(1)-ACETYLTRANSFERASE"/>
    <property type="match status" value="1"/>
</dbReference>
<dbReference type="CDD" id="cd04301">
    <property type="entry name" value="NAT_SF"/>
    <property type="match status" value="1"/>
</dbReference>
<protein>
    <submittedName>
        <fullName evidence="2">GNAT family N-acetyltransferase</fullName>
    </submittedName>
</protein>
<evidence type="ECO:0000313" key="2">
    <source>
        <dbReference type="EMBL" id="NBG67151.1"/>
    </source>
</evidence>
<proteinExistence type="predicted"/>
<evidence type="ECO:0000259" key="1">
    <source>
        <dbReference type="PROSITE" id="PS51186"/>
    </source>
</evidence>
<dbReference type="EMBL" id="WWNE01000012">
    <property type="protein sequence ID" value="NBG67151.1"/>
    <property type="molecule type" value="Genomic_DNA"/>
</dbReference>
<feature type="domain" description="N-acetyltransferase" evidence="1">
    <location>
        <begin position="17"/>
        <end position="179"/>
    </location>
</feature>
<accession>A0A6N9NP30</accession>
<reference evidence="2 3" key="1">
    <citation type="submission" date="2019-12" db="EMBL/GenBank/DDBJ databases">
        <authorList>
            <person name="Zhao J."/>
        </authorList>
    </citation>
    <scope>NUCLEOTIDE SEQUENCE [LARGE SCALE GENOMIC DNA]</scope>
    <source>
        <strain evidence="2 3">S-15</strain>
    </source>
</reference>
<dbReference type="AlphaFoldDB" id="A0A6N9NP30"/>
<name>A0A6N9NP30_9FLAO</name>
<evidence type="ECO:0000313" key="3">
    <source>
        <dbReference type="Proteomes" id="UP000470771"/>
    </source>
</evidence>
<keyword evidence="2" id="KW-0808">Transferase</keyword>
<gene>
    <name evidence="2" type="ORF">GQN54_13560</name>
</gene>
<dbReference type="PROSITE" id="PS51186">
    <property type="entry name" value="GNAT"/>
    <property type="match status" value="1"/>
</dbReference>
<dbReference type="RefSeq" id="WP_160634094.1">
    <property type="nucleotide sequence ID" value="NZ_WWNE01000012.1"/>
</dbReference>
<keyword evidence="3" id="KW-1185">Reference proteome</keyword>
<dbReference type="PANTHER" id="PTHR43415:SF3">
    <property type="entry name" value="GNAT-FAMILY ACETYLTRANSFERASE"/>
    <property type="match status" value="1"/>
</dbReference>
<organism evidence="2 3">
    <name type="scientific">Acidiluteibacter ferrifornacis</name>
    <dbReference type="NCBI Taxonomy" id="2692424"/>
    <lineage>
        <taxon>Bacteria</taxon>
        <taxon>Pseudomonadati</taxon>
        <taxon>Bacteroidota</taxon>
        <taxon>Flavobacteriia</taxon>
        <taxon>Flavobacteriales</taxon>
        <taxon>Cryomorphaceae</taxon>
        <taxon>Acidiluteibacter</taxon>
    </lineage>
</organism>
<sequence length="185" mass="21166">MQPPPPFEIQLKNGQVVTVRSATPDDAEHLLLTIKNYIPDSEFIPKLSEEISMTTPQCEEWIQSFIQNENSMLLVAEHQQRIIGNIDLTGSRRKLMQHTAVIGMGILSEYRNGGLGTALMDAIIKWARANPILELIWLQVYAQNHVAISLYHKMGFVDHGIIPGFFKHQNQYYDNLTMSMRVKEF</sequence>
<dbReference type="InterPro" id="IPR000182">
    <property type="entry name" value="GNAT_dom"/>
</dbReference>
<dbReference type="Proteomes" id="UP000470771">
    <property type="component" value="Unassembled WGS sequence"/>
</dbReference>
<dbReference type="InterPro" id="IPR016181">
    <property type="entry name" value="Acyl_CoA_acyltransferase"/>
</dbReference>